<keyword evidence="3" id="KW-0479">Metal-binding</keyword>
<evidence type="ECO:0000313" key="7">
    <source>
        <dbReference type="Proteomes" id="UP001595533"/>
    </source>
</evidence>
<dbReference type="HAMAP" id="MF_01820">
    <property type="entry name" value="GTPase_RsgA"/>
    <property type="match status" value="1"/>
</dbReference>
<feature type="binding site" evidence="3">
    <location>
        <begin position="116"/>
        <end position="119"/>
    </location>
    <ligand>
        <name>GTP</name>
        <dbReference type="ChEBI" id="CHEBI:37565"/>
    </ligand>
</feature>
<dbReference type="PANTHER" id="PTHR32120">
    <property type="entry name" value="SMALL RIBOSOMAL SUBUNIT BIOGENESIS GTPASE RSGA"/>
    <property type="match status" value="1"/>
</dbReference>
<dbReference type="Gene3D" id="1.10.40.50">
    <property type="entry name" value="Probable gtpase engc, domain 3"/>
    <property type="match status" value="1"/>
</dbReference>
<dbReference type="InterPro" id="IPR004881">
    <property type="entry name" value="Ribosome_biogen_GTPase_RsgA"/>
</dbReference>
<keyword evidence="2 3" id="KW-0342">GTP-binding</keyword>
<comment type="caution">
    <text evidence="6">The sequence shown here is derived from an EMBL/GenBank/DDBJ whole genome shotgun (WGS) entry which is preliminary data.</text>
</comment>
<keyword evidence="3" id="KW-0699">rRNA-binding</keyword>
<evidence type="ECO:0000259" key="4">
    <source>
        <dbReference type="PROSITE" id="PS50936"/>
    </source>
</evidence>
<dbReference type="PROSITE" id="PS50936">
    <property type="entry name" value="ENGC_GTPASE"/>
    <property type="match status" value="1"/>
</dbReference>
<comment type="similarity">
    <text evidence="3">Belongs to the TRAFAC class YlqF/YawG GTPase family. RsgA subfamily.</text>
</comment>
<dbReference type="InterPro" id="IPR030378">
    <property type="entry name" value="G_CP_dom"/>
</dbReference>
<evidence type="ECO:0000256" key="2">
    <source>
        <dbReference type="ARBA" id="ARBA00023134"/>
    </source>
</evidence>
<dbReference type="EC" id="3.6.1.-" evidence="3"/>
<organism evidence="6 7">
    <name type="scientific">Marinicella sediminis</name>
    <dbReference type="NCBI Taxonomy" id="1792834"/>
    <lineage>
        <taxon>Bacteria</taxon>
        <taxon>Pseudomonadati</taxon>
        <taxon>Pseudomonadota</taxon>
        <taxon>Gammaproteobacteria</taxon>
        <taxon>Lysobacterales</taxon>
        <taxon>Marinicellaceae</taxon>
        <taxon>Marinicella</taxon>
    </lineage>
</organism>
<comment type="subunit">
    <text evidence="3">Monomer. Associates with 30S ribosomal subunit, binds 16S rRNA.</text>
</comment>
<keyword evidence="1 3" id="KW-0547">Nucleotide-binding</keyword>
<comment type="function">
    <text evidence="3">One of several proteins that assist in the late maturation steps of the functional core of the 30S ribosomal subunit. Helps release RbfA from mature subunits. May play a role in the assembly of ribosomal proteins into the subunit. Circularly permuted GTPase that catalyzes slow GTP hydrolysis, GTPase activity is stimulated by the 30S ribosomal subunit.</text>
</comment>
<feature type="binding site" evidence="3">
    <location>
        <position position="262"/>
    </location>
    <ligand>
        <name>Zn(2+)</name>
        <dbReference type="ChEBI" id="CHEBI:29105"/>
    </ligand>
</feature>
<feature type="binding site" evidence="3">
    <location>
        <position position="249"/>
    </location>
    <ligand>
        <name>Zn(2+)</name>
        <dbReference type="ChEBI" id="CHEBI:29105"/>
    </ligand>
</feature>
<dbReference type="InterPro" id="IPR027417">
    <property type="entry name" value="P-loop_NTPase"/>
</dbReference>
<comment type="subcellular location">
    <subcellularLocation>
        <location evidence="3">Cytoplasm</location>
    </subcellularLocation>
</comment>
<dbReference type="RefSeq" id="WP_077412762.1">
    <property type="nucleotide sequence ID" value="NZ_JBHRTS010000011.1"/>
</dbReference>
<evidence type="ECO:0000313" key="6">
    <source>
        <dbReference type="EMBL" id="MFC3195892.1"/>
    </source>
</evidence>
<keyword evidence="3" id="KW-0694">RNA-binding</keyword>
<evidence type="ECO:0000259" key="5">
    <source>
        <dbReference type="PROSITE" id="PS51721"/>
    </source>
</evidence>
<feature type="domain" description="CP-type G" evidence="5">
    <location>
        <begin position="67"/>
        <end position="225"/>
    </location>
</feature>
<evidence type="ECO:0000256" key="1">
    <source>
        <dbReference type="ARBA" id="ARBA00022741"/>
    </source>
</evidence>
<dbReference type="Proteomes" id="UP001595533">
    <property type="component" value="Unassembled WGS sequence"/>
</dbReference>
<keyword evidence="3" id="KW-0690">Ribosome biogenesis</keyword>
<name>A0ABV7JFK8_9GAMM</name>
<comment type="cofactor">
    <cofactor evidence="3">
        <name>Zn(2+)</name>
        <dbReference type="ChEBI" id="CHEBI:29105"/>
    </cofactor>
    <text evidence="3">Binds 1 zinc ion per subunit.</text>
</comment>
<proteinExistence type="inferred from homology"/>
<reference evidence="7" key="1">
    <citation type="journal article" date="2019" name="Int. J. Syst. Evol. Microbiol.">
        <title>The Global Catalogue of Microorganisms (GCM) 10K type strain sequencing project: providing services to taxonomists for standard genome sequencing and annotation.</title>
        <authorList>
            <consortium name="The Broad Institute Genomics Platform"/>
            <consortium name="The Broad Institute Genome Sequencing Center for Infectious Disease"/>
            <person name="Wu L."/>
            <person name="Ma J."/>
        </authorList>
    </citation>
    <scope>NUCLEOTIDE SEQUENCE [LARGE SCALE GENOMIC DNA]</scope>
    <source>
        <strain evidence="7">KCTC 42953</strain>
    </source>
</reference>
<evidence type="ECO:0000256" key="3">
    <source>
        <dbReference type="HAMAP-Rule" id="MF_01820"/>
    </source>
</evidence>
<dbReference type="CDD" id="cd01854">
    <property type="entry name" value="YjeQ_EngC"/>
    <property type="match status" value="1"/>
</dbReference>
<protein>
    <recommendedName>
        <fullName evidence="3">Small ribosomal subunit biogenesis GTPase RsgA</fullName>
        <ecNumber evidence="3">3.6.1.-</ecNumber>
    </recommendedName>
</protein>
<feature type="domain" description="EngC GTPase" evidence="4">
    <location>
        <begin position="77"/>
        <end position="223"/>
    </location>
</feature>
<dbReference type="InterPro" id="IPR010914">
    <property type="entry name" value="RsgA_GTPase_dom"/>
</dbReference>
<feature type="binding site" evidence="3">
    <location>
        <position position="256"/>
    </location>
    <ligand>
        <name>Zn(2+)</name>
        <dbReference type="ChEBI" id="CHEBI:29105"/>
    </ligand>
</feature>
<keyword evidence="3" id="KW-0862">Zinc</keyword>
<gene>
    <name evidence="3 6" type="primary">rsgA</name>
    <name evidence="6" type="ORF">ACFODZ_16680</name>
</gene>
<dbReference type="PANTHER" id="PTHR32120:SF11">
    <property type="entry name" value="SMALL RIBOSOMAL SUBUNIT BIOGENESIS GTPASE RSGA 1, MITOCHONDRIAL-RELATED"/>
    <property type="match status" value="1"/>
</dbReference>
<feature type="binding site" evidence="3">
    <location>
        <begin position="166"/>
        <end position="174"/>
    </location>
    <ligand>
        <name>GTP</name>
        <dbReference type="ChEBI" id="CHEBI:37565"/>
    </ligand>
</feature>
<keyword evidence="3" id="KW-0378">Hydrolase</keyword>
<dbReference type="PROSITE" id="PS51721">
    <property type="entry name" value="G_CP"/>
    <property type="match status" value="1"/>
</dbReference>
<keyword evidence="7" id="KW-1185">Reference proteome</keyword>
<dbReference type="NCBIfam" id="TIGR00157">
    <property type="entry name" value="ribosome small subunit-dependent GTPase A"/>
    <property type="match status" value="1"/>
</dbReference>
<dbReference type="SUPFAM" id="SSF52540">
    <property type="entry name" value="P-loop containing nucleoside triphosphate hydrolases"/>
    <property type="match status" value="1"/>
</dbReference>
<dbReference type="EMBL" id="JBHRTS010000011">
    <property type="protein sequence ID" value="MFC3195892.1"/>
    <property type="molecule type" value="Genomic_DNA"/>
</dbReference>
<keyword evidence="3" id="KW-0963">Cytoplasm</keyword>
<sequence length="292" mass="32788">MSRICRVTSTQKTTASLLACDDHEPMHAFFPRKLKPICGDKVAIESTASDHRIEQILPRMNSFCRADNRGRKQHIAANIDQIMIVMAVEPFPTRDILNRYLVAAEAEDIEPLLVFNKHDLDERIFINQINQYEQLGYQVFKTSKHDQASIDAIKPLLTGKTTVIVGQSGVGKSSITRVMLPGVELKTGKLSVKTGKGAHTTSVTQMYHDAALDAYIIDSPGVWEYGLWVMSAHEIAAGFREFQPLLGQCKFSNCTHIHEPSCAIMQAVKKGSIRSDRYESYLRIVDSMKYWG</sequence>
<dbReference type="Pfam" id="PF03193">
    <property type="entry name" value="RsgA_GTPase"/>
    <property type="match status" value="1"/>
</dbReference>
<accession>A0ABV7JFK8</accession>
<dbReference type="Gene3D" id="3.40.50.300">
    <property type="entry name" value="P-loop containing nucleotide triphosphate hydrolases"/>
    <property type="match status" value="1"/>
</dbReference>
<feature type="binding site" evidence="3">
    <location>
        <position position="254"/>
    </location>
    <ligand>
        <name>Zn(2+)</name>
        <dbReference type="ChEBI" id="CHEBI:29105"/>
    </ligand>
</feature>